<dbReference type="GO" id="GO:0006811">
    <property type="term" value="P:monoatomic ion transport"/>
    <property type="evidence" value="ECO:0007669"/>
    <property type="project" value="UniProtKB-KW"/>
</dbReference>
<dbReference type="InterPro" id="IPR002350">
    <property type="entry name" value="Kazal_dom"/>
</dbReference>
<keyword evidence="4 8" id="KW-0812">Transmembrane</keyword>
<dbReference type="SUPFAM" id="SSF103473">
    <property type="entry name" value="MFS general substrate transporter"/>
    <property type="match status" value="1"/>
</dbReference>
<protein>
    <recommendedName>
        <fullName evidence="8">Solute carrier organic anion transporter family member</fullName>
    </recommendedName>
</protein>
<feature type="transmembrane region" description="Helical" evidence="8">
    <location>
        <begin position="90"/>
        <end position="112"/>
    </location>
</feature>
<proteinExistence type="inferred from homology"/>
<feature type="transmembrane region" description="Helical" evidence="8">
    <location>
        <begin position="420"/>
        <end position="440"/>
    </location>
</feature>
<evidence type="ECO:0000256" key="1">
    <source>
        <dbReference type="ARBA" id="ARBA00004651"/>
    </source>
</evidence>
<evidence type="ECO:0000256" key="7">
    <source>
        <dbReference type="ARBA" id="ARBA00023157"/>
    </source>
</evidence>
<feature type="transmembrane region" description="Helical" evidence="8">
    <location>
        <begin position="635"/>
        <end position="658"/>
    </location>
</feature>
<dbReference type="FunCoup" id="A0A2J7PEL4">
    <property type="interactions" value="1"/>
</dbReference>
<dbReference type="EMBL" id="NEVH01026092">
    <property type="protein sequence ID" value="PNF14784.1"/>
    <property type="molecule type" value="Genomic_DNA"/>
</dbReference>
<feature type="transmembrane region" description="Helical" evidence="8">
    <location>
        <begin position="205"/>
        <end position="228"/>
    </location>
</feature>
<comment type="subcellular location">
    <subcellularLocation>
        <location evidence="1 8">Cell membrane</location>
        <topology evidence="1 8">Multi-pass membrane protein</topology>
    </subcellularLocation>
</comment>
<name>A0A2J7PEL4_9NEOP</name>
<feature type="transmembrane region" description="Helical" evidence="8">
    <location>
        <begin position="248"/>
        <end position="268"/>
    </location>
</feature>
<dbReference type="InParanoid" id="A0A2J7PEL4"/>
<evidence type="ECO:0000313" key="11">
    <source>
        <dbReference type="Proteomes" id="UP000235965"/>
    </source>
</evidence>
<dbReference type="EMBL" id="NEVH01026092">
    <property type="protein sequence ID" value="PNF14785.1"/>
    <property type="molecule type" value="Genomic_DNA"/>
</dbReference>
<feature type="transmembrane region" description="Helical" evidence="8">
    <location>
        <begin position="388"/>
        <end position="408"/>
    </location>
</feature>
<keyword evidence="8" id="KW-0813">Transport</keyword>
<evidence type="ECO:0000256" key="4">
    <source>
        <dbReference type="ARBA" id="ARBA00022692"/>
    </source>
</evidence>
<evidence type="ECO:0000313" key="10">
    <source>
        <dbReference type="EMBL" id="PNF14783.1"/>
    </source>
</evidence>
<comment type="caution">
    <text evidence="10">The sequence shown here is derived from an EMBL/GenBank/DDBJ whole genome shotgun (WGS) entry which is preliminary data.</text>
</comment>
<dbReference type="InterPro" id="IPR004156">
    <property type="entry name" value="OATP"/>
</dbReference>
<keyword evidence="5 8" id="KW-1133">Transmembrane helix</keyword>
<dbReference type="PANTHER" id="PTHR11388">
    <property type="entry name" value="ORGANIC ANION TRANSPORTER"/>
    <property type="match status" value="1"/>
</dbReference>
<organism evidence="10 11">
    <name type="scientific">Cryptotermes secundus</name>
    <dbReference type="NCBI Taxonomy" id="105785"/>
    <lineage>
        <taxon>Eukaryota</taxon>
        <taxon>Metazoa</taxon>
        <taxon>Ecdysozoa</taxon>
        <taxon>Arthropoda</taxon>
        <taxon>Hexapoda</taxon>
        <taxon>Insecta</taxon>
        <taxon>Pterygota</taxon>
        <taxon>Neoptera</taxon>
        <taxon>Polyneoptera</taxon>
        <taxon>Dictyoptera</taxon>
        <taxon>Blattodea</taxon>
        <taxon>Blattoidea</taxon>
        <taxon>Termitoidae</taxon>
        <taxon>Kalotermitidae</taxon>
        <taxon>Cryptotermitinae</taxon>
        <taxon>Cryptotermes</taxon>
    </lineage>
</organism>
<feature type="transmembrane region" description="Helical" evidence="8">
    <location>
        <begin position="349"/>
        <end position="368"/>
    </location>
</feature>
<dbReference type="GO" id="GO:0005886">
    <property type="term" value="C:plasma membrane"/>
    <property type="evidence" value="ECO:0007669"/>
    <property type="project" value="UniProtKB-SubCell"/>
</dbReference>
<dbReference type="PROSITE" id="PS51465">
    <property type="entry name" value="KAZAL_2"/>
    <property type="match status" value="1"/>
</dbReference>
<evidence type="ECO:0000256" key="5">
    <source>
        <dbReference type="ARBA" id="ARBA00022989"/>
    </source>
</evidence>
<evidence type="ECO:0000259" key="9">
    <source>
        <dbReference type="PROSITE" id="PS51465"/>
    </source>
</evidence>
<evidence type="ECO:0000256" key="3">
    <source>
        <dbReference type="ARBA" id="ARBA00022475"/>
    </source>
</evidence>
<accession>A0A2J7PEL4</accession>
<feature type="transmembrane region" description="Helical" evidence="8">
    <location>
        <begin position="63"/>
        <end position="83"/>
    </location>
</feature>
<evidence type="ECO:0000256" key="6">
    <source>
        <dbReference type="ARBA" id="ARBA00023136"/>
    </source>
</evidence>
<evidence type="ECO:0000256" key="2">
    <source>
        <dbReference type="ARBA" id="ARBA00009657"/>
    </source>
</evidence>
<dbReference type="GO" id="GO:0015347">
    <property type="term" value="F:sodium-independent organic anion transmembrane transporter activity"/>
    <property type="evidence" value="ECO:0007669"/>
    <property type="project" value="TreeGrafter"/>
</dbReference>
<keyword evidence="7" id="KW-1015">Disulfide bond</keyword>
<sequence length="686" mass="74866">MADTCGLGPCFRPVWLRKYATPRCFLLVYGLLGTIQAMAYIYFVATLTTLEKRFKIPSKTTGIVMSGNEISQIVLSLTLSYYGGQGNRPLWIAWGVAFSGLSCYILVLPHMVYGPGKNALALTEEYFDTHFYNMTSEVRDDSLAVCSATSYDKTCEEMASIMPLVLIFLSQFVLGIGSTLYYALGQPYLDDNSKKTQTPMLLGCVLALRTLGPAMGFALGSGCLNVYIDPSVTPVITKRDPRWLGAWWLGWIILGTTMLMFSFIIALFPRQLPRTGPSGRPSLSVPGNPTNTKQLPHEEQPLTKAMLSDFMPNDPVSSKHKEIVHIQEASAKKAEGFKMGLKRLILNKLLMANIMAGVFYILGASGYMTYTIKYLETQFQKSAAGANIIAGVPAILATVAGFLISGYVISRFKPRTSLVLGWNVFVGCVYIAGEILFIFLGCTNNGLQGFQSTGEGLQLINDCNTNCHCDNLRYTPVCSGASGVTYYSACHAGCNYVFNNSKGFGNCTCLSPTNLLGSGGVTSDTNSTTITNIVTAGPCLVNCGSNFIIFLITTCIMHSLGSSGKIGNILVNYRCVMPEDKSFAQGLVLVLVSLLAFIPGPIIFGSIIDAACLVWDETCGEKGNCWLYHKDNFRLYLNLTAAGFTVVGMLLDALVWWLGRGLNLYEETDVSRSKEGSRNHNFRQLK</sequence>
<dbReference type="GO" id="GO:0043252">
    <property type="term" value="P:sodium-independent organic anion transport"/>
    <property type="evidence" value="ECO:0007669"/>
    <property type="project" value="TreeGrafter"/>
</dbReference>
<dbReference type="Pfam" id="PF03137">
    <property type="entry name" value="OATP"/>
    <property type="match status" value="1"/>
</dbReference>
<feature type="domain" description="Kazal-like" evidence="9">
    <location>
        <begin position="457"/>
        <end position="508"/>
    </location>
</feature>
<evidence type="ECO:0000256" key="8">
    <source>
        <dbReference type="RuleBase" id="RU362056"/>
    </source>
</evidence>
<feature type="transmembrane region" description="Helical" evidence="8">
    <location>
        <begin position="24"/>
        <end position="43"/>
    </location>
</feature>
<comment type="caution">
    <text evidence="8">Lacks conserved residue(s) required for the propagation of feature annotation.</text>
</comment>
<dbReference type="PANTHER" id="PTHR11388:SF131">
    <property type="entry name" value="SOLUTE CARRIER ORGANIC ANION TRANSPORTER FAMILY MEMBER"/>
    <property type="match status" value="1"/>
</dbReference>
<dbReference type="CDD" id="cd17336">
    <property type="entry name" value="MFS_SLCO_OATP"/>
    <property type="match status" value="1"/>
</dbReference>
<keyword evidence="6 8" id="KW-0472">Membrane</keyword>
<dbReference type="InterPro" id="IPR036259">
    <property type="entry name" value="MFS_trans_sf"/>
</dbReference>
<dbReference type="Gene3D" id="1.20.1250.20">
    <property type="entry name" value="MFS general substrate transporter like domains"/>
    <property type="match status" value="1"/>
</dbReference>
<comment type="similarity">
    <text evidence="2 8">Belongs to the organo anion transporter (TC 2.A.60) family.</text>
</comment>
<reference evidence="10 11" key="1">
    <citation type="submission" date="2017-12" db="EMBL/GenBank/DDBJ databases">
        <title>Hemimetabolous genomes reveal molecular basis of termite eusociality.</title>
        <authorList>
            <person name="Harrison M.C."/>
            <person name="Jongepier E."/>
            <person name="Robertson H.M."/>
            <person name="Arning N."/>
            <person name="Bitard-Feildel T."/>
            <person name="Chao H."/>
            <person name="Childers C.P."/>
            <person name="Dinh H."/>
            <person name="Doddapaneni H."/>
            <person name="Dugan S."/>
            <person name="Gowin J."/>
            <person name="Greiner C."/>
            <person name="Han Y."/>
            <person name="Hu H."/>
            <person name="Hughes D.S.T."/>
            <person name="Huylmans A.-K."/>
            <person name="Kemena C."/>
            <person name="Kremer L.P.M."/>
            <person name="Lee S.L."/>
            <person name="Lopez-Ezquerra A."/>
            <person name="Mallet L."/>
            <person name="Monroy-Kuhn J.M."/>
            <person name="Moser A."/>
            <person name="Murali S.C."/>
            <person name="Muzny D.M."/>
            <person name="Otani S."/>
            <person name="Piulachs M.-D."/>
            <person name="Poelchau M."/>
            <person name="Qu J."/>
            <person name="Schaub F."/>
            <person name="Wada-Katsumata A."/>
            <person name="Worley K.C."/>
            <person name="Xie Q."/>
            <person name="Ylla G."/>
            <person name="Poulsen M."/>
            <person name="Gibbs R.A."/>
            <person name="Schal C."/>
            <person name="Richards S."/>
            <person name="Belles X."/>
            <person name="Korb J."/>
            <person name="Bornberg-Bauer E."/>
        </authorList>
    </citation>
    <scope>NUCLEOTIDE SEQUENCE [LARGE SCALE GENOMIC DNA]</scope>
    <source>
        <tissue evidence="10">Whole body</tissue>
    </source>
</reference>
<keyword evidence="3" id="KW-1003">Cell membrane</keyword>
<dbReference type="AlphaFoldDB" id="A0A2J7PEL4"/>
<dbReference type="OrthoDB" id="5062115at2759"/>
<keyword evidence="11" id="KW-1185">Reference proteome</keyword>
<feature type="transmembrane region" description="Helical" evidence="8">
    <location>
        <begin position="587"/>
        <end position="615"/>
    </location>
</feature>
<dbReference type="STRING" id="105785.A0A2J7PEL4"/>
<dbReference type="Proteomes" id="UP000235965">
    <property type="component" value="Unassembled WGS sequence"/>
</dbReference>
<keyword evidence="8" id="KW-0406">Ion transport</keyword>
<feature type="transmembrane region" description="Helical" evidence="8">
    <location>
        <begin position="161"/>
        <end position="184"/>
    </location>
</feature>
<dbReference type="EMBL" id="NEVH01026092">
    <property type="protein sequence ID" value="PNF14783.1"/>
    <property type="molecule type" value="Genomic_DNA"/>
</dbReference>
<dbReference type="NCBIfam" id="TIGR00805">
    <property type="entry name" value="oat"/>
    <property type="match status" value="1"/>
</dbReference>
<gene>
    <name evidence="10" type="ORF">B7P43_G07610</name>
</gene>